<comment type="caution">
    <text evidence="6">The sequence shown here is derived from an EMBL/GenBank/DDBJ whole genome shotgun (WGS) entry which is preliminary data.</text>
</comment>
<dbReference type="Gene3D" id="2.30.18.10">
    <property type="entry name" value="Transcription factor IIA (TFIIA), beta-barrel domain"/>
    <property type="match status" value="1"/>
</dbReference>
<feature type="compositionally biased region" description="Low complexity" evidence="5">
    <location>
        <begin position="305"/>
        <end position="320"/>
    </location>
</feature>
<dbReference type="SUPFAM" id="SSF50784">
    <property type="entry name" value="Transcription factor IIA (TFIIA), beta-barrel domain"/>
    <property type="match status" value="1"/>
</dbReference>
<gene>
    <name evidence="6" type="primary">toa1</name>
    <name evidence="6" type="ORF">Hypma_007540</name>
</gene>
<dbReference type="SMART" id="SM01371">
    <property type="entry name" value="TFIIA"/>
    <property type="match status" value="1"/>
</dbReference>
<dbReference type="Proteomes" id="UP000076154">
    <property type="component" value="Unassembled WGS sequence"/>
</dbReference>
<protein>
    <submittedName>
        <fullName evidence="6">Transcription initiation factor IIA large subunit</fullName>
    </submittedName>
</protein>
<evidence type="ECO:0000313" key="7">
    <source>
        <dbReference type="Proteomes" id="UP000076154"/>
    </source>
</evidence>
<evidence type="ECO:0000256" key="5">
    <source>
        <dbReference type="SAM" id="MobiDB-lite"/>
    </source>
</evidence>
<dbReference type="Gene3D" id="1.10.287.100">
    <property type="match status" value="1"/>
</dbReference>
<dbReference type="AlphaFoldDB" id="A0A369JRX0"/>
<evidence type="ECO:0000313" key="6">
    <source>
        <dbReference type="EMBL" id="RDB25029.1"/>
    </source>
</evidence>
<comment type="subcellular location">
    <subcellularLocation>
        <location evidence="1">Nucleus</location>
    </subcellularLocation>
</comment>
<dbReference type="FunCoup" id="A0A369JRX0">
    <property type="interactions" value="423"/>
</dbReference>
<feature type="compositionally biased region" description="Pro residues" evidence="5">
    <location>
        <begin position="235"/>
        <end position="252"/>
    </location>
</feature>
<dbReference type="GO" id="GO:0006367">
    <property type="term" value="P:transcription initiation at RNA polymerase II promoter"/>
    <property type="evidence" value="ECO:0007669"/>
    <property type="project" value="InterPro"/>
</dbReference>
<evidence type="ECO:0000256" key="3">
    <source>
        <dbReference type="ARBA" id="ARBA00023163"/>
    </source>
</evidence>
<name>A0A369JRX0_HYPMA</name>
<evidence type="ECO:0000256" key="1">
    <source>
        <dbReference type="ARBA" id="ARBA00004123"/>
    </source>
</evidence>
<feature type="region of interest" description="Disordered" evidence="5">
    <location>
        <begin position="205"/>
        <end position="347"/>
    </location>
</feature>
<dbReference type="GO" id="GO:0003743">
    <property type="term" value="F:translation initiation factor activity"/>
    <property type="evidence" value="ECO:0007669"/>
    <property type="project" value="UniProtKB-KW"/>
</dbReference>
<dbReference type="InParanoid" id="A0A369JRX0"/>
<dbReference type="SUPFAM" id="SSF47396">
    <property type="entry name" value="Transcription factor IIA (TFIIA), alpha-helical domain"/>
    <property type="match status" value="1"/>
</dbReference>
<accession>A0A369JRX0</accession>
<comment type="similarity">
    <text evidence="2">Belongs to the TFIIA subunit 1 family.</text>
</comment>
<dbReference type="Pfam" id="PF03153">
    <property type="entry name" value="TFIIA"/>
    <property type="match status" value="1"/>
</dbReference>
<dbReference type="OrthoDB" id="6275927at2759"/>
<evidence type="ECO:0000256" key="4">
    <source>
        <dbReference type="ARBA" id="ARBA00023242"/>
    </source>
</evidence>
<dbReference type="InterPro" id="IPR004855">
    <property type="entry name" value="TFIIA_asu/bsu"/>
</dbReference>
<dbReference type="InterPro" id="IPR009088">
    <property type="entry name" value="TFIIA_b-brl"/>
</dbReference>
<keyword evidence="7" id="KW-1185">Reference proteome</keyword>
<keyword evidence="4" id="KW-0539">Nucleus</keyword>
<feature type="region of interest" description="Disordered" evidence="5">
    <location>
        <begin position="140"/>
        <end position="183"/>
    </location>
</feature>
<organism evidence="6 7">
    <name type="scientific">Hypsizygus marmoreus</name>
    <name type="common">White beech mushroom</name>
    <name type="synonym">Agaricus marmoreus</name>
    <dbReference type="NCBI Taxonomy" id="39966"/>
    <lineage>
        <taxon>Eukaryota</taxon>
        <taxon>Fungi</taxon>
        <taxon>Dikarya</taxon>
        <taxon>Basidiomycota</taxon>
        <taxon>Agaricomycotina</taxon>
        <taxon>Agaricomycetes</taxon>
        <taxon>Agaricomycetidae</taxon>
        <taxon>Agaricales</taxon>
        <taxon>Tricholomatineae</taxon>
        <taxon>Lyophyllaceae</taxon>
        <taxon>Hypsizygus</taxon>
    </lineage>
</organism>
<feature type="compositionally biased region" description="Low complexity" evidence="5">
    <location>
        <begin position="253"/>
        <end position="287"/>
    </location>
</feature>
<reference evidence="6" key="1">
    <citation type="submission" date="2018-04" db="EMBL/GenBank/DDBJ databases">
        <title>Whole genome sequencing of Hypsizygus marmoreus.</title>
        <authorList>
            <person name="Choi I.-G."/>
            <person name="Min B."/>
            <person name="Kim J.-G."/>
            <person name="Kim S."/>
            <person name="Oh Y.-L."/>
            <person name="Kong W.-S."/>
            <person name="Park H."/>
            <person name="Jeong J."/>
            <person name="Song E.-S."/>
        </authorList>
    </citation>
    <scope>NUCLEOTIDE SEQUENCE [LARGE SCALE GENOMIC DNA]</scope>
    <source>
        <strain evidence="6">51987-8</strain>
    </source>
</reference>
<dbReference type="PANTHER" id="PTHR12694:SF8">
    <property type="entry name" value="TRANSCRIPTION INITIATION FACTOR IIA SUBUNIT 1"/>
    <property type="match status" value="1"/>
</dbReference>
<feature type="compositionally biased region" description="Acidic residues" evidence="5">
    <location>
        <begin position="330"/>
        <end position="346"/>
    </location>
</feature>
<dbReference type="EMBL" id="LUEZ02000041">
    <property type="protein sequence ID" value="RDB25029.1"/>
    <property type="molecule type" value="Genomic_DNA"/>
</dbReference>
<dbReference type="STRING" id="39966.A0A369JRX0"/>
<evidence type="ECO:0000256" key="2">
    <source>
        <dbReference type="ARBA" id="ARBA00010059"/>
    </source>
</evidence>
<sequence>MSLSSSWDMDRICSLQCTTRSLPDYRWSVRAKKYIQTIRRSLKLPGFSVTHIKYKRDLSRFPSPRSPFPPVVKSLSLDVYDDDALEMSNKIVPAIYRAVIDDVIASIKPEFDEYGVAEDVLAELQNKWENKVIASHVAEFESPPPPQAPQHTQQQQQQHHHTYPPHPMHMLPHYNPYALPQPGVKAEPLDNRYMLSMPYALPPLPGPNMNGARQLPGPVPPHPGGQTGVISFPRPLQPQPPVARAYAPPPIAPAQGQQPQQGQQTQQQPQQQPQQQRIPQVDGPSESSGDEDSSPPPFAPRTSHPSLPQPIASSSSSAPLHQDSEAINSDLDDSDTEGEEEAEEGVAGETDIVFCTYDKVARVKNKWKCILKDGMIHINGKDYLFAKCTGEFEW</sequence>
<dbReference type="PANTHER" id="PTHR12694">
    <property type="entry name" value="TRANSCRIPTION INITIATION FACTOR IIA SUBUNIT 1"/>
    <property type="match status" value="1"/>
</dbReference>
<keyword evidence="3" id="KW-0804">Transcription</keyword>
<proteinExistence type="inferred from homology"/>
<dbReference type="CDD" id="cd07976">
    <property type="entry name" value="TFIIA_alpha_beta_like"/>
    <property type="match status" value="1"/>
</dbReference>
<dbReference type="GO" id="GO:0005672">
    <property type="term" value="C:transcription factor TFIIA complex"/>
    <property type="evidence" value="ECO:0007669"/>
    <property type="project" value="InterPro"/>
</dbReference>